<dbReference type="InterPro" id="IPR032466">
    <property type="entry name" value="Metal_Hydrolase"/>
</dbReference>
<reference evidence="3" key="1">
    <citation type="submission" date="2018-05" db="EMBL/GenBank/DDBJ databases">
        <authorList>
            <person name="Lanie J.A."/>
            <person name="Ng W.-L."/>
            <person name="Kazmierczak K.M."/>
            <person name="Andrzejewski T.M."/>
            <person name="Davidsen T.M."/>
            <person name="Wayne K.J."/>
            <person name="Tettelin H."/>
            <person name="Glass J.I."/>
            <person name="Rusch D."/>
            <person name="Podicherti R."/>
            <person name="Tsui H.-C.T."/>
            <person name="Winkler M.E."/>
        </authorList>
    </citation>
    <scope>NUCLEOTIDE SEQUENCE</scope>
</reference>
<keyword evidence="1" id="KW-0456">Lyase</keyword>
<dbReference type="Gene3D" id="3.20.20.140">
    <property type="entry name" value="Metal-dependent hydrolases"/>
    <property type="match status" value="1"/>
</dbReference>
<dbReference type="GO" id="GO:0016831">
    <property type="term" value="F:carboxy-lyase activity"/>
    <property type="evidence" value="ECO:0007669"/>
    <property type="project" value="InterPro"/>
</dbReference>
<name>A0A381Y0U2_9ZZZZ</name>
<dbReference type="Pfam" id="PF04909">
    <property type="entry name" value="Amidohydro_2"/>
    <property type="match status" value="1"/>
</dbReference>
<sequence length="334" mass="37597">MIIDAHAHYTSAPPQLQAFRGRQISAYARPNKGILQISDEQLKASVKGQVDRMDEWGIDRLMFSPQASAMGHQFGTPLISRHWTEHCNDLIGRIAKLWPDRFSAVCQLPQSPGVPPEEWVDELDRCVNELGFVACNINPDISGSADPFTPSLKDEWWNPLWEKMVELNIPGTIHASSTMNPAFHVTSSHYIGQHHNAGVEILSSRVFKDFPDLKIIIPHGGGAIPYQWSRHRGTHVMMGLEPFEEAARRVYWDMAIYDQASMEMLIQRVGVDNVLFATEMFGAVNAIDPETGRSFEDVPSMFSGIDWLSDEDRLKITEGNARKAYSRLPVKVSL</sequence>
<gene>
    <name evidence="3" type="ORF">METZ01_LOCUS123419</name>
</gene>
<evidence type="ECO:0000256" key="1">
    <source>
        <dbReference type="ARBA" id="ARBA00023239"/>
    </source>
</evidence>
<organism evidence="3">
    <name type="scientific">marine metagenome</name>
    <dbReference type="NCBI Taxonomy" id="408172"/>
    <lineage>
        <taxon>unclassified sequences</taxon>
        <taxon>metagenomes</taxon>
        <taxon>ecological metagenomes</taxon>
    </lineage>
</organism>
<dbReference type="GO" id="GO:0005737">
    <property type="term" value="C:cytoplasm"/>
    <property type="evidence" value="ECO:0007669"/>
    <property type="project" value="TreeGrafter"/>
</dbReference>
<dbReference type="PANTHER" id="PTHR21240:SF28">
    <property type="entry name" value="ISO-OROTATE DECARBOXYLASE (EUROFUNG)"/>
    <property type="match status" value="1"/>
</dbReference>
<proteinExistence type="predicted"/>
<evidence type="ECO:0000313" key="3">
    <source>
        <dbReference type="EMBL" id="SVA70565.1"/>
    </source>
</evidence>
<dbReference type="PANTHER" id="PTHR21240">
    <property type="entry name" value="2-AMINO-3-CARBOXYLMUCONATE-6-SEMIALDEHYDE DECARBOXYLASE"/>
    <property type="match status" value="1"/>
</dbReference>
<dbReference type="GO" id="GO:0016787">
    <property type="term" value="F:hydrolase activity"/>
    <property type="evidence" value="ECO:0007669"/>
    <property type="project" value="InterPro"/>
</dbReference>
<dbReference type="InterPro" id="IPR006680">
    <property type="entry name" value="Amidohydro-rel"/>
</dbReference>
<dbReference type="SUPFAM" id="SSF51556">
    <property type="entry name" value="Metallo-dependent hydrolases"/>
    <property type="match status" value="1"/>
</dbReference>
<feature type="domain" description="Amidohydrolase-related" evidence="2">
    <location>
        <begin position="3"/>
        <end position="326"/>
    </location>
</feature>
<dbReference type="AlphaFoldDB" id="A0A381Y0U2"/>
<dbReference type="EMBL" id="UINC01017070">
    <property type="protein sequence ID" value="SVA70565.1"/>
    <property type="molecule type" value="Genomic_DNA"/>
</dbReference>
<dbReference type="GO" id="GO:0019748">
    <property type="term" value="P:secondary metabolic process"/>
    <property type="evidence" value="ECO:0007669"/>
    <property type="project" value="TreeGrafter"/>
</dbReference>
<protein>
    <recommendedName>
        <fullName evidence="2">Amidohydrolase-related domain-containing protein</fullName>
    </recommendedName>
</protein>
<dbReference type="InterPro" id="IPR032465">
    <property type="entry name" value="ACMSD"/>
</dbReference>
<accession>A0A381Y0U2</accession>
<evidence type="ECO:0000259" key="2">
    <source>
        <dbReference type="Pfam" id="PF04909"/>
    </source>
</evidence>